<dbReference type="EMBL" id="JBEPCV010000021">
    <property type="protein sequence ID" value="MER6906329.1"/>
    <property type="molecule type" value="Genomic_DNA"/>
</dbReference>
<comment type="caution">
    <text evidence="4">The sequence shown here is derived from an EMBL/GenBank/DDBJ whole genome shotgun (WGS) entry which is preliminary data.</text>
</comment>
<protein>
    <submittedName>
        <fullName evidence="4">Serine hydrolase domain-containing protein</fullName>
        <ecNumber evidence="4">3.1.1.103</ecNumber>
    </submittedName>
</protein>
<feature type="signal peptide" evidence="2">
    <location>
        <begin position="1"/>
        <end position="28"/>
    </location>
</feature>
<organism evidence="4 5">
    <name type="scientific">Streptomyces flaveolus</name>
    <dbReference type="NCBI Taxonomy" id="67297"/>
    <lineage>
        <taxon>Bacteria</taxon>
        <taxon>Bacillati</taxon>
        <taxon>Actinomycetota</taxon>
        <taxon>Actinomycetes</taxon>
        <taxon>Kitasatosporales</taxon>
        <taxon>Streptomycetaceae</taxon>
        <taxon>Streptomyces</taxon>
    </lineage>
</organism>
<evidence type="ECO:0000256" key="1">
    <source>
        <dbReference type="SAM" id="MobiDB-lite"/>
    </source>
</evidence>
<evidence type="ECO:0000313" key="5">
    <source>
        <dbReference type="Proteomes" id="UP001490330"/>
    </source>
</evidence>
<evidence type="ECO:0000256" key="2">
    <source>
        <dbReference type="SAM" id="SignalP"/>
    </source>
</evidence>
<name>A0ABV1VJW0_9ACTN</name>
<dbReference type="PANTHER" id="PTHR46825:SF7">
    <property type="entry name" value="D-ALANYL-D-ALANINE CARBOXYPEPTIDASE"/>
    <property type="match status" value="1"/>
</dbReference>
<feature type="chain" id="PRO_5045414275" evidence="2">
    <location>
        <begin position="29"/>
        <end position="430"/>
    </location>
</feature>
<feature type="region of interest" description="Disordered" evidence="1">
    <location>
        <begin position="397"/>
        <end position="430"/>
    </location>
</feature>
<dbReference type="InterPro" id="IPR050491">
    <property type="entry name" value="AmpC-like"/>
</dbReference>
<dbReference type="InterPro" id="IPR001466">
    <property type="entry name" value="Beta-lactam-related"/>
</dbReference>
<dbReference type="SUPFAM" id="SSF56601">
    <property type="entry name" value="beta-lactamase/transpeptidase-like"/>
    <property type="match status" value="1"/>
</dbReference>
<dbReference type="EC" id="3.1.1.103" evidence="4"/>
<dbReference type="GO" id="GO:0016787">
    <property type="term" value="F:hydrolase activity"/>
    <property type="evidence" value="ECO:0007669"/>
    <property type="project" value="UniProtKB-KW"/>
</dbReference>
<keyword evidence="2" id="KW-0732">Signal</keyword>
<dbReference type="Gene3D" id="3.40.710.10">
    <property type="entry name" value="DD-peptidase/beta-lactamase superfamily"/>
    <property type="match status" value="1"/>
</dbReference>
<gene>
    <name evidence="4" type="ORF">ABT322_21710</name>
</gene>
<dbReference type="Proteomes" id="UP001490330">
    <property type="component" value="Unassembled WGS sequence"/>
</dbReference>
<sequence>MRSRISRRTVTVLAVALLSLCVPAGARAGASDRLPPLQRDADALRDDGVTGVSVRLETPDGVRTVRSGVSDLSTGQPVVTDGYLRIGSATKTFVAVVLLQLVGEGRLSLDDTVDTWLPGLVRGHGNDGHRVTLRQLLQHTSGLPDYIGDVVPDLSAAGYRANRWTTYTSRQRLALAMKHQPSFAPGAGWEYSNTNYVLLGMVIKAVTGHSWEYEVRARIVRPLRLTRTLTPGNWPFLPGPHAQNYQQFEPGGVMTDTTVAYLPFDADADGSMISTAADTNRFLTALVQGRLLAPAQLAEMQRTVEVPADRGFPPGTRDGLGLFWTPLSCGGGYWGHSGDGFGYLVWPATTPDGRITVTVSLHSRPGDESSATRQMREVTALVDRALCSDRRHLREQHPATMLNEVAATSPHSPPYPPAKPDSRISRKPRT</sequence>
<evidence type="ECO:0000313" key="4">
    <source>
        <dbReference type="EMBL" id="MER6906329.1"/>
    </source>
</evidence>
<keyword evidence="5" id="KW-1185">Reference proteome</keyword>
<accession>A0ABV1VJW0</accession>
<feature type="domain" description="Beta-lactamase-related" evidence="3">
    <location>
        <begin position="47"/>
        <end position="377"/>
    </location>
</feature>
<proteinExistence type="predicted"/>
<reference evidence="4 5" key="1">
    <citation type="submission" date="2024-06" db="EMBL/GenBank/DDBJ databases">
        <title>The Natural Products Discovery Center: Release of the First 8490 Sequenced Strains for Exploring Actinobacteria Biosynthetic Diversity.</title>
        <authorList>
            <person name="Kalkreuter E."/>
            <person name="Kautsar S.A."/>
            <person name="Yang D."/>
            <person name="Bader C.D."/>
            <person name="Teijaro C.N."/>
            <person name="Fluegel L."/>
            <person name="Davis C.M."/>
            <person name="Simpson J.R."/>
            <person name="Lauterbach L."/>
            <person name="Steele A.D."/>
            <person name="Gui C."/>
            <person name="Meng S."/>
            <person name="Li G."/>
            <person name="Viehrig K."/>
            <person name="Ye F."/>
            <person name="Su P."/>
            <person name="Kiefer A.F."/>
            <person name="Nichols A."/>
            <person name="Cepeda A.J."/>
            <person name="Yan W."/>
            <person name="Fan B."/>
            <person name="Jiang Y."/>
            <person name="Adhikari A."/>
            <person name="Zheng C.-J."/>
            <person name="Schuster L."/>
            <person name="Cowan T.M."/>
            <person name="Smanski M.J."/>
            <person name="Chevrette M.G."/>
            <person name="De Carvalho L.P.S."/>
            <person name="Shen B."/>
        </authorList>
    </citation>
    <scope>NUCLEOTIDE SEQUENCE [LARGE SCALE GENOMIC DNA]</scope>
    <source>
        <strain evidence="4 5">NPDC000632</strain>
    </source>
</reference>
<dbReference type="PANTHER" id="PTHR46825">
    <property type="entry name" value="D-ALANYL-D-ALANINE-CARBOXYPEPTIDASE/ENDOPEPTIDASE AMPH"/>
    <property type="match status" value="1"/>
</dbReference>
<dbReference type="Pfam" id="PF00144">
    <property type="entry name" value="Beta-lactamase"/>
    <property type="match status" value="1"/>
</dbReference>
<dbReference type="InterPro" id="IPR012338">
    <property type="entry name" value="Beta-lactam/transpept-like"/>
</dbReference>
<keyword evidence="4" id="KW-0378">Hydrolase</keyword>
<evidence type="ECO:0000259" key="3">
    <source>
        <dbReference type="Pfam" id="PF00144"/>
    </source>
</evidence>